<dbReference type="Pfam" id="PF09412">
    <property type="entry name" value="XendoU"/>
    <property type="match status" value="1"/>
</dbReference>
<evidence type="ECO:0000313" key="13">
    <source>
        <dbReference type="Proteomes" id="UP000887566"/>
    </source>
</evidence>
<name>A0A914XGB4_9BILA</name>
<dbReference type="GO" id="GO:0016787">
    <property type="term" value="F:hydrolase activity"/>
    <property type="evidence" value="ECO:0007669"/>
    <property type="project" value="UniProtKB-KW"/>
</dbReference>
<keyword evidence="11" id="KW-0732">Signal</keyword>
<dbReference type="GO" id="GO:0004521">
    <property type="term" value="F:RNA endonuclease activity"/>
    <property type="evidence" value="ECO:0007669"/>
    <property type="project" value="UniProtKB-UniRule"/>
</dbReference>
<feature type="signal peptide" evidence="11">
    <location>
        <begin position="1"/>
        <end position="21"/>
    </location>
</feature>
<comment type="similarity">
    <text evidence="2 11">Belongs to the ENDOU family.</text>
</comment>
<dbReference type="InterPro" id="IPR039787">
    <property type="entry name" value="ENDOU"/>
</dbReference>
<dbReference type="GO" id="GO:0046872">
    <property type="term" value="F:metal ion binding"/>
    <property type="evidence" value="ECO:0007669"/>
    <property type="project" value="UniProtKB-UniRule"/>
</dbReference>
<evidence type="ECO:0000256" key="10">
    <source>
        <dbReference type="ARBA" id="ARBA00023239"/>
    </source>
</evidence>
<dbReference type="WBParaSite" id="PSAMB.scaffold799size41177.g8781.t1">
    <property type="protein sequence ID" value="PSAMB.scaffold799size41177.g8781.t1"/>
    <property type="gene ID" value="PSAMB.scaffold799size41177.g8781"/>
</dbReference>
<dbReference type="InterPro" id="IPR018998">
    <property type="entry name" value="EndoU_C"/>
</dbReference>
<accession>A0A914XGB4</accession>
<dbReference type="InterPro" id="IPR037227">
    <property type="entry name" value="EndoU-like"/>
</dbReference>
<feature type="domain" description="EndoU" evidence="12">
    <location>
        <begin position="24"/>
        <end position="144"/>
    </location>
</feature>
<evidence type="ECO:0000256" key="3">
    <source>
        <dbReference type="ARBA" id="ARBA00011245"/>
    </source>
</evidence>
<dbReference type="GO" id="GO:0003723">
    <property type="term" value="F:RNA binding"/>
    <property type="evidence" value="ECO:0007669"/>
    <property type="project" value="UniProtKB-UniRule"/>
</dbReference>
<evidence type="ECO:0000256" key="11">
    <source>
        <dbReference type="RuleBase" id="RU367085"/>
    </source>
</evidence>
<dbReference type="PANTHER" id="PTHR12439:SF11">
    <property type="entry name" value="URIDYLATE-SPECIFIC ENDORIBONUCLEASE"/>
    <property type="match status" value="1"/>
</dbReference>
<keyword evidence="8 11" id="KW-0694">RNA-binding</keyword>
<keyword evidence="5 11" id="KW-0479">Metal-binding</keyword>
<evidence type="ECO:0000256" key="2">
    <source>
        <dbReference type="ARBA" id="ARBA00010168"/>
    </source>
</evidence>
<dbReference type="PROSITE" id="PS51959">
    <property type="entry name" value="ENDOU"/>
    <property type="match status" value="1"/>
</dbReference>
<evidence type="ECO:0000256" key="1">
    <source>
        <dbReference type="ARBA" id="ARBA00001936"/>
    </source>
</evidence>
<evidence type="ECO:0000256" key="9">
    <source>
        <dbReference type="ARBA" id="ARBA00023211"/>
    </source>
</evidence>
<keyword evidence="7 11" id="KW-0378">Hydrolase</keyword>
<comment type="subunit">
    <text evidence="3 11">Monomer.</text>
</comment>
<keyword evidence="10" id="KW-0456">Lyase</keyword>
<keyword evidence="4 11" id="KW-0540">Nuclease</keyword>
<sequence length="144" mass="15822">MANSFLRVLFIGVQLITIALADLSDSNIISVVNQMRQQDVNAAKAGDIVVNYQNQASHSNFDHDNAPQPFFTHVNENLFNGPTYQAYLKLVALFVTPDVFVPEPVTTAQTAAGYAFIDAISTTGPFQTMWSFLSSNSRFIDGDL</sequence>
<organism evidence="13 14">
    <name type="scientific">Plectus sambesii</name>
    <dbReference type="NCBI Taxonomy" id="2011161"/>
    <lineage>
        <taxon>Eukaryota</taxon>
        <taxon>Metazoa</taxon>
        <taxon>Ecdysozoa</taxon>
        <taxon>Nematoda</taxon>
        <taxon>Chromadorea</taxon>
        <taxon>Plectida</taxon>
        <taxon>Plectina</taxon>
        <taxon>Plectoidea</taxon>
        <taxon>Plectidae</taxon>
        <taxon>Plectus</taxon>
    </lineage>
</organism>
<comment type="cofactor">
    <cofactor evidence="1 11">
        <name>Mn(2+)</name>
        <dbReference type="ChEBI" id="CHEBI:29035"/>
    </cofactor>
</comment>
<keyword evidence="6 11" id="KW-0255">Endonuclease</keyword>
<keyword evidence="13" id="KW-1185">Reference proteome</keyword>
<evidence type="ECO:0000313" key="14">
    <source>
        <dbReference type="WBParaSite" id="PSAMB.scaffold799size41177.g8781.t1"/>
    </source>
</evidence>
<dbReference type="PANTHER" id="PTHR12439">
    <property type="entry name" value="PLACENTAL PROTEIN 11-RELATED"/>
    <property type="match status" value="1"/>
</dbReference>
<reference evidence="14" key="1">
    <citation type="submission" date="2022-11" db="UniProtKB">
        <authorList>
            <consortium name="WormBaseParasite"/>
        </authorList>
    </citation>
    <scope>IDENTIFICATION</scope>
</reference>
<dbReference type="AlphaFoldDB" id="A0A914XGB4"/>
<dbReference type="SUPFAM" id="SSF142877">
    <property type="entry name" value="EndoU-like"/>
    <property type="match status" value="1"/>
</dbReference>
<evidence type="ECO:0000256" key="6">
    <source>
        <dbReference type="ARBA" id="ARBA00022759"/>
    </source>
</evidence>
<proteinExistence type="inferred from homology"/>
<dbReference type="GO" id="GO:0016829">
    <property type="term" value="F:lyase activity"/>
    <property type="evidence" value="ECO:0007669"/>
    <property type="project" value="UniProtKB-KW"/>
</dbReference>
<evidence type="ECO:0000256" key="5">
    <source>
        <dbReference type="ARBA" id="ARBA00022723"/>
    </source>
</evidence>
<evidence type="ECO:0000259" key="12">
    <source>
        <dbReference type="PROSITE" id="PS51959"/>
    </source>
</evidence>
<evidence type="ECO:0000256" key="8">
    <source>
        <dbReference type="ARBA" id="ARBA00022884"/>
    </source>
</evidence>
<dbReference type="Proteomes" id="UP000887566">
    <property type="component" value="Unplaced"/>
</dbReference>
<evidence type="ECO:0000256" key="7">
    <source>
        <dbReference type="ARBA" id="ARBA00022801"/>
    </source>
</evidence>
<feature type="chain" id="PRO_5038165461" evidence="11">
    <location>
        <begin position="22"/>
        <end position="144"/>
    </location>
</feature>
<evidence type="ECO:0000256" key="4">
    <source>
        <dbReference type="ARBA" id="ARBA00022722"/>
    </source>
</evidence>
<protein>
    <submittedName>
        <fullName evidence="14">Endoribonuclease</fullName>
    </submittedName>
</protein>
<keyword evidence="9 11" id="KW-0464">Manganese</keyword>